<dbReference type="PANTHER" id="PTHR22744">
    <property type="entry name" value="HELIX LOOP HELIX PROTEIN 21-RELATED"/>
    <property type="match status" value="1"/>
</dbReference>
<dbReference type="EMBL" id="JAKKPZ010000008">
    <property type="protein sequence ID" value="KAI1718186.1"/>
    <property type="molecule type" value="Genomic_DNA"/>
</dbReference>
<dbReference type="AlphaFoldDB" id="A0AAD4N852"/>
<dbReference type="PROSITE" id="PS50097">
    <property type="entry name" value="BTB"/>
    <property type="match status" value="1"/>
</dbReference>
<dbReference type="CDD" id="cd18186">
    <property type="entry name" value="BTB_POZ_ZBTB_KLHL-like"/>
    <property type="match status" value="1"/>
</dbReference>
<protein>
    <submittedName>
        <fullName evidence="2">BTB/POZ domain-containing protein</fullName>
    </submittedName>
</protein>
<organism evidence="2 3">
    <name type="scientific">Ditylenchus destructor</name>
    <dbReference type="NCBI Taxonomy" id="166010"/>
    <lineage>
        <taxon>Eukaryota</taxon>
        <taxon>Metazoa</taxon>
        <taxon>Ecdysozoa</taxon>
        <taxon>Nematoda</taxon>
        <taxon>Chromadorea</taxon>
        <taxon>Rhabditida</taxon>
        <taxon>Tylenchina</taxon>
        <taxon>Tylenchomorpha</taxon>
        <taxon>Sphaerularioidea</taxon>
        <taxon>Anguinidae</taxon>
        <taxon>Anguininae</taxon>
        <taxon>Ditylenchus</taxon>
    </lineage>
</organism>
<dbReference type="InterPro" id="IPR011333">
    <property type="entry name" value="SKP1/BTB/POZ_sf"/>
</dbReference>
<name>A0AAD4N852_9BILA</name>
<gene>
    <name evidence="2" type="ORF">DdX_06603</name>
</gene>
<sequence>MIDFNKSVIVAEEQVTIGDTAFIHNTFWEISRTEHHAQYTNLQQQRIRSIVPEIDVKCKYFVSNDESFSAQLLFIHNQEILEQTQGFFYYNCSENYQESDKEQCTSVVIRLLDDKTKYDEEFGKRWASDVTFVVNGETCKGDRKSLAGVSPVFEKMLYGQFIEANQNVIFLDEIDSIDILKDFFMAVSSLRLKPNPTNVNGLLQLAHRFDVPFLVRDCEEHLKHCYELSVEDRITLAGRYDLKGLKLYIALSLTNEEWSEIQWNNWHKIRDLGIDLFMSGMFGKIM</sequence>
<reference evidence="2" key="1">
    <citation type="submission" date="2022-01" db="EMBL/GenBank/DDBJ databases">
        <title>Genome Sequence Resource for Two Populations of Ditylenchus destructor, the Migratory Endoparasitic Phytonematode.</title>
        <authorList>
            <person name="Zhang H."/>
            <person name="Lin R."/>
            <person name="Xie B."/>
        </authorList>
    </citation>
    <scope>NUCLEOTIDE SEQUENCE</scope>
    <source>
        <strain evidence="2">BazhouSP</strain>
    </source>
</reference>
<dbReference type="Proteomes" id="UP001201812">
    <property type="component" value="Unassembled WGS sequence"/>
</dbReference>
<evidence type="ECO:0000313" key="2">
    <source>
        <dbReference type="EMBL" id="KAI1718186.1"/>
    </source>
</evidence>
<accession>A0AAD4N852</accession>
<dbReference type="Gene3D" id="3.30.710.10">
    <property type="entry name" value="Potassium Channel Kv1.1, Chain A"/>
    <property type="match status" value="1"/>
</dbReference>
<comment type="caution">
    <text evidence="2">The sequence shown here is derived from an EMBL/GenBank/DDBJ whole genome shotgun (WGS) entry which is preliminary data.</text>
</comment>
<feature type="domain" description="BTB" evidence="1">
    <location>
        <begin position="128"/>
        <end position="196"/>
    </location>
</feature>
<keyword evidence="3" id="KW-1185">Reference proteome</keyword>
<dbReference type="PANTHER" id="PTHR22744:SF17">
    <property type="entry name" value="BTB DOMAIN-CONTAINING PROTEIN"/>
    <property type="match status" value="1"/>
</dbReference>
<evidence type="ECO:0000259" key="1">
    <source>
        <dbReference type="PROSITE" id="PS50097"/>
    </source>
</evidence>
<dbReference type="SMART" id="SM00225">
    <property type="entry name" value="BTB"/>
    <property type="match status" value="1"/>
</dbReference>
<proteinExistence type="predicted"/>
<evidence type="ECO:0000313" key="3">
    <source>
        <dbReference type="Proteomes" id="UP001201812"/>
    </source>
</evidence>
<dbReference type="InterPro" id="IPR000210">
    <property type="entry name" value="BTB/POZ_dom"/>
</dbReference>
<dbReference type="Pfam" id="PF00651">
    <property type="entry name" value="BTB"/>
    <property type="match status" value="1"/>
</dbReference>
<dbReference type="SUPFAM" id="SSF54695">
    <property type="entry name" value="POZ domain"/>
    <property type="match status" value="1"/>
</dbReference>